<dbReference type="RefSeq" id="WP_073341141.1">
    <property type="nucleotide sequence ID" value="NZ_FQVH01000001.1"/>
</dbReference>
<dbReference type="STRING" id="1121256.SAMN02746089_00115"/>
<evidence type="ECO:0000256" key="2">
    <source>
        <dbReference type="ARBA" id="ARBA00022670"/>
    </source>
</evidence>
<evidence type="ECO:0000256" key="6">
    <source>
        <dbReference type="ARBA" id="ARBA00044538"/>
    </source>
</evidence>
<keyword evidence="4" id="KW-0788">Thiol protease</keyword>
<comment type="similarity">
    <text evidence="5">Belongs to the Prp family.</text>
</comment>
<dbReference type="InterPro" id="IPR036764">
    <property type="entry name" value="Peptidase_Prp_sf"/>
</dbReference>
<keyword evidence="1" id="KW-0690">Ribosome biogenesis</keyword>
<evidence type="ECO:0000313" key="8">
    <source>
        <dbReference type="Proteomes" id="UP000184088"/>
    </source>
</evidence>
<keyword evidence="8" id="KW-1185">Reference proteome</keyword>
<keyword evidence="2" id="KW-0645">Protease</keyword>
<dbReference type="AlphaFoldDB" id="A0A1M4SSC7"/>
<dbReference type="SUPFAM" id="SSF118010">
    <property type="entry name" value="TM1457-like"/>
    <property type="match status" value="1"/>
</dbReference>
<reference evidence="7 8" key="1">
    <citation type="submission" date="2016-11" db="EMBL/GenBank/DDBJ databases">
        <authorList>
            <person name="Jaros S."/>
            <person name="Januszkiewicz K."/>
            <person name="Wedrychowicz H."/>
        </authorList>
    </citation>
    <scope>NUCLEOTIDE SEQUENCE [LARGE SCALE GENOMIC DNA]</scope>
    <source>
        <strain evidence="7 8">DSM 17918</strain>
    </source>
</reference>
<dbReference type="Proteomes" id="UP000184088">
    <property type="component" value="Unassembled WGS sequence"/>
</dbReference>
<accession>A0A1M4SSC7</accession>
<dbReference type="GO" id="GO:0006508">
    <property type="term" value="P:proteolysis"/>
    <property type="evidence" value="ECO:0007669"/>
    <property type="project" value="UniProtKB-KW"/>
</dbReference>
<evidence type="ECO:0000313" key="7">
    <source>
        <dbReference type="EMBL" id="SHE35140.1"/>
    </source>
</evidence>
<sequence>MIEVVINRNCDGKILDFKVTGHAGYGEYGKDIVCAAVSAVVQTALLGVKELTRAHVEKSVAEGKIVFKIIEVSFEDRVKMDSILETMVLGLKDIAEGYGKYLKVEDRRC</sequence>
<dbReference type="CDD" id="cd16332">
    <property type="entry name" value="Prp-like"/>
    <property type="match status" value="1"/>
</dbReference>
<dbReference type="GO" id="GO:0042254">
    <property type="term" value="P:ribosome biogenesis"/>
    <property type="evidence" value="ECO:0007669"/>
    <property type="project" value="UniProtKB-KW"/>
</dbReference>
<name>A0A1M4SSC7_9THEO</name>
<protein>
    <recommendedName>
        <fullName evidence="6">Ribosomal processing cysteine protease Prp</fullName>
    </recommendedName>
</protein>
<dbReference type="EMBL" id="FQVH01000001">
    <property type="protein sequence ID" value="SHE35140.1"/>
    <property type="molecule type" value="Genomic_DNA"/>
</dbReference>
<dbReference type="OrthoDB" id="48998at2"/>
<evidence type="ECO:0000256" key="4">
    <source>
        <dbReference type="ARBA" id="ARBA00022807"/>
    </source>
</evidence>
<dbReference type="Pfam" id="PF04327">
    <property type="entry name" value="Peptidase_Prp"/>
    <property type="match status" value="1"/>
</dbReference>
<gene>
    <name evidence="7" type="ORF">SAMN02746089_00115</name>
</gene>
<dbReference type="Gene3D" id="3.30.70.1490">
    <property type="entry name" value="Cysteine protease Prp"/>
    <property type="match status" value="1"/>
</dbReference>
<organism evidence="7 8">
    <name type="scientific">Caldanaerobius fijiensis DSM 17918</name>
    <dbReference type="NCBI Taxonomy" id="1121256"/>
    <lineage>
        <taxon>Bacteria</taxon>
        <taxon>Bacillati</taxon>
        <taxon>Bacillota</taxon>
        <taxon>Clostridia</taxon>
        <taxon>Thermoanaerobacterales</taxon>
        <taxon>Thermoanaerobacteraceae</taxon>
        <taxon>Caldanaerobius</taxon>
    </lineage>
</organism>
<dbReference type="InterPro" id="IPR007422">
    <property type="entry name" value="Peptidase_Prp"/>
</dbReference>
<evidence type="ECO:0000256" key="3">
    <source>
        <dbReference type="ARBA" id="ARBA00022801"/>
    </source>
</evidence>
<dbReference type="PANTHER" id="PTHR39178">
    <property type="entry name" value="HYPOTHETICAL RIBOSOME-ASSOCIATED PROTEIN"/>
    <property type="match status" value="1"/>
</dbReference>
<dbReference type="GO" id="GO:0008234">
    <property type="term" value="F:cysteine-type peptidase activity"/>
    <property type="evidence" value="ECO:0007669"/>
    <property type="project" value="UniProtKB-KW"/>
</dbReference>
<dbReference type="PANTHER" id="PTHR39178:SF1">
    <property type="entry name" value="RIBOSOMAL-PROCESSING CYSTEINE PROTEASE PRP"/>
    <property type="match status" value="1"/>
</dbReference>
<proteinExistence type="inferred from homology"/>
<evidence type="ECO:0000256" key="5">
    <source>
        <dbReference type="ARBA" id="ARBA00044503"/>
    </source>
</evidence>
<evidence type="ECO:0000256" key="1">
    <source>
        <dbReference type="ARBA" id="ARBA00022517"/>
    </source>
</evidence>
<keyword evidence="3" id="KW-0378">Hydrolase</keyword>